<comment type="caution">
    <text evidence="2">The sequence shown here is derived from an EMBL/GenBank/DDBJ whole genome shotgun (WGS) entry which is preliminary data.</text>
</comment>
<keyword evidence="1" id="KW-0472">Membrane</keyword>
<reference evidence="2 3" key="1">
    <citation type="submission" date="2019-01" db="EMBL/GenBank/DDBJ databases">
        <title>Nocardioides guangzhouensis sp. nov., an actinobacterium isolated from soil.</title>
        <authorList>
            <person name="Fu Y."/>
            <person name="Cai Y."/>
            <person name="Lin Z."/>
            <person name="Chen P."/>
        </authorList>
    </citation>
    <scope>NUCLEOTIDE SEQUENCE [LARGE SCALE GENOMIC DNA]</scope>
    <source>
        <strain evidence="2 3">130</strain>
    </source>
</reference>
<feature type="transmembrane region" description="Helical" evidence="1">
    <location>
        <begin position="7"/>
        <end position="25"/>
    </location>
</feature>
<feature type="transmembrane region" description="Helical" evidence="1">
    <location>
        <begin position="75"/>
        <end position="96"/>
    </location>
</feature>
<gene>
    <name evidence="2" type="ORF">EKO23_19375</name>
</gene>
<name>A0A4Q4Z6J0_9ACTN</name>
<dbReference type="EMBL" id="SDKM01000034">
    <property type="protein sequence ID" value="RYP83332.1"/>
    <property type="molecule type" value="Genomic_DNA"/>
</dbReference>
<keyword evidence="1" id="KW-1133">Transmembrane helix</keyword>
<keyword evidence="1" id="KW-0812">Transmembrane</keyword>
<sequence length="98" mass="11171">MEAIGQVIHLILWLFIALLWVRFVFDWVQVFARSWSPRGPLLVLLEVVYSVTDPPIKALRRFIPPLRLGSVALDLSFLIVLIGAYLLLVLNARIFLSA</sequence>
<accession>A0A4Q4Z6J0</accession>
<protein>
    <submittedName>
        <fullName evidence="2">YggT family protein</fullName>
    </submittedName>
</protein>
<evidence type="ECO:0000313" key="3">
    <source>
        <dbReference type="Proteomes" id="UP000295198"/>
    </source>
</evidence>
<dbReference type="Pfam" id="PF02325">
    <property type="entry name" value="CCB3_YggT"/>
    <property type="match status" value="1"/>
</dbReference>
<keyword evidence="3" id="KW-1185">Reference proteome</keyword>
<dbReference type="OrthoDB" id="3216131at2"/>
<evidence type="ECO:0000256" key="1">
    <source>
        <dbReference type="SAM" id="Phobius"/>
    </source>
</evidence>
<dbReference type="RefSeq" id="WP_134719778.1">
    <property type="nucleotide sequence ID" value="NZ_SDKM01000034.1"/>
</dbReference>
<dbReference type="GO" id="GO:0016020">
    <property type="term" value="C:membrane"/>
    <property type="evidence" value="ECO:0007669"/>
    <property type="project" value="InterPro"/>
</dbReference>
<organism evidence="2 3">
    <name type="scientific">Nocardioides guangzhouensis</name>
    <dbReference type="NCBI Taxonomy" id="2497878"/>
    <lineage>
        <taxon>Bacteria</taxon>
        <taxon>Bacillati</taxon>
        <taxon>Actinomycetota</taxon>
        <taxon>Actinomycetes</taxon>
        <taxon>Propionibacteriales</taxon>
        <taxon>Nocardioidaceae</taxon>
        <taxon>Nocardioides</taxon>
    </lineage>
</organism>
<dbReference type="Proteomes" id="UP000295198">
    <property type="component" value="Unassembled WGS sequence"/>
</dbReference>
<dbReference type="InterPro" id="IPR003425">
    <property type="entry name" value="CCB3/YggT"/>
</dbReference>
<evidence type="ECO:0000313" key="2">
    <source>
        <dbReference type="EMBL" id="RYP83332.1"/>
    </source>
</evidence>
<proteinExistence type="predicted"/>
<dbReference type="AlphaFoldDB" id="A0A4Q4Z6J0"/>